<dbReference type="InterPro" id="IPR015931">
    <property type="entry name" value="Acnase/IPM_dHydase_lsu_aba_1/3"/>
</dbReference>
<dbReference type="Gene3D" id="3.20.19.10">
    <property type="entry name" value="Aconitase, domain 4"/>
    <property type="match status" value="1"/>
</dbReference>
<dbReference type="GO" id="GO:0003994">
    <property type="term" value="F:aconitate hydratase activity"/>
    <property type="evidence" value="ECO:0007669"/>
    <property type="project" value="UniProtKB-EC"/>
</dbReference>
<keyword evidence="5" id="KW-0479">Metal-binding</keyword>
<proteinExistence type="inferred from homology"/>
<dbReference type="Gene3D" id="6.10.190.10">
    <property type="match status" value="1"/>
</dbReference>
<dbReference type="InterPro" id="IPR006249">
    <property type="entry name" value="Aconitase/IRP2"/>
</dbReference>
<evidence type="ECO:0000256" key="10">
    <source>
        <dbReference type="RuleBase" id="RU361275"/>
    </source>
</evidence>
<dbReference type="PRINTS" id="PR00415">
    <property type="entry name" value="ACONITASE"/>
</dbReference>
<evidence type="ECO:0000256" key="8">
    <source>
        <dbReference type="ARBA" id="ARBA00023239"/>
    </source>
</evidence>
<evidence type="ECO:0000256" key="4">
    <source>
        <dbReference type="ARBA" id="ARBA00022485"/>
    </source>
</evidence>
<dbReference type="GO" id="GO:0006099">
    <property type="term" value="P:tricarboxylic acid cycle"/>
    <property type="evidence" value="ECO:0007669"/>
    <property type="project" value="UniProtKB-UniPathway"/>
</dbReference>
<dbReference type="AlphaFoldDB" id="A0A5E7EVG5"/>
<dbReference type="NCBIfam" id="TIGR01341">
    <property type="entry name" value="aconitase_1"/>
    <property type="match status" value="1"/>
</dbReference>
<dbReference type="GO" id="GO:0046872">
    <property type="term" value="F:metal ion binding"/>
    <property type="evidence" value="ECO:0007669"/>
    <property type="project" value="UniProtKB-KW"/>
</dbReference>
<feature type="domain" description="Aconitase A/isopropylmalate dehydratase small subunit swivel" evidence="12">
    <location>
        <begin position="712"/>
        <end position="839"/>
    </location>
</feature>
<comment type="catalytic activity">
    <reaction evidence="9 10">
        <text>citrate = D-threo-isocitrate</text>
        <dbReference type="Rhea" id="RHEA:10336"/>
        <dbReference type="ChEBI" id="CHEBI:15562"/>
        <dbReference type="ChEBI" id="CHEBI:16947"/>
        <dbReference type="EC" id="4.2.1.3"/>
    </reaction>
</comment>
<comment type="pathway">
    <text evidence="2">Carbohydrate metabolism; tricarboxylic acid cycle; isocitrate from oxaloacetate: step 2/2.</text>
</comment>
<dbReference type="NCBIfam" id="NF009520">
    <property type="entry name" value="PRK12881.1"/>
    <property type="match status" value="1"/>
</dbReference>
<dbReference type="InterPro" id="IPR015928">
    <property type="entry name" value="Aconitase/3IPM_dehydase_swvl"/>
</dbReference>
<evidence type="ECO:0000256" key="6">
    <source>
        <dbReference type="ARBA" id="ARBA00023004"/>
    </source>
</evidence>
<dbReference type="InterPro" id="IPR001030">
    <property type="entry name" value="Acoase/IPM_deHydtase_lsu_aba"/>
</dbReference>
<evidence type="ECO:0000256" key="3">
    <source>
        <dbReference type="ARBA" id="ARBA00007185"/>
    </source>
</evidence>
<evidence type="ECO:0000259" key="11">
    <source>
        <dbReference type="Pfam" id="PF00330"/>
    </source>
</evidence>
<sequence length="917" mass="100142">MGSPAVTIDPFPDAATIIRSLSDMSMTETACDFINHLVIDNEPFAYIDLNKLLSPSQVSRLPYSIRILLENVARCTPESLPSVLARAIGEGPDCEVPFQPNRLMFHDTTCLPALADFAGMRDVVAELGGDPKAMNPLIPAVLTIDHSVIVERYAEADAVEKNLDIDFRRNSERYRFIKWAQKSLDNFGVIPPGTGIIHQMNMEALAQVVWEGRTEDGQRLLHPDDMVATDSHTPMINAIGVLGWGVGGLEGQAAMLGEPVPISFPKVVGIRVTNTLRPGVTATDLSLHVAEILRKRSVVGKFVEFTGPGLSALSWAARGTVSNMAPEYGATVVFFPFDDETLSYLELSGRPESLRHKVVSYMSVQPLWRRDELTEPQFDELIELDLTSIEASVAGPHQPHQRQKLSNAAASFRNEVMGGTNLIAGPAEQTFFEPSFNETITHGAVVMSAITSCTNTANPSQMIQAGLLARKARQLGVKRKPWVKTSLSPGSRVVADYLAEANLLEDFSALGFDLAGFGCMTCIGNSGSLEEHVEHFADQGLKGVVVLSGNRNFEGRVNPKVPAGYLASPALCVAYAIAGTIDIDLESQALANDRCGNPVYLRDLMPSDAEIAAQVAEVVKPEFFQQRLAKVWDGTHHWQSLSAEGSVQFPWSPDSTYLRRPQYLADIPAEPKTTLAISGARTLMVLGDNVTTDHISPAYSIPADSLAGQWLLERGENPQDLNQYSTRRSNHEVMIRGAFTNKSVQNRLLGDNQPGQGAWAWNADHTQCLPLYEAAKSYAAQHTSMVVFAGINYGAGSSRDWAAKAQMLLGVKAVVAQSIERIHRSNLIGMGVIPLQFKPGQSVGDLALQGDERFDFLGLDDLGVGDNDVKMIMHRANGEQQQVDLAVRIDSLQEIRYLINGGVLPFVIRKVVQRTRR</sequence>
<protein>
    <recommendedName>
        <fullName evidence="10">Aconitate hydratase</fullName>
        <shortName evidence="10">Aconitase</shortName>
        <ecNumber evidence="10">4.2.1.3</ecNumber>
    </recommendedName>
</protein>
<dbReference type="FunFam" id="3.20.19.10:FF:000001">
    <property type="entry name" value="Aconitate hydratase"/>
    <property type="match status" value="1"/>
</dbReference>
<feature type="domain" description="Aconitase/3-isopropylmalate dehydratase large subunit alpha/beta/alpha" evidence="11">
    <location>
        <begin position="95"/>
        <end position="579"/>
    </location>
</feature>
<evidence type="ECO:0000256" key="1">
    <source>
        <dbReference type="ARBA" id="ARBA00001966"/>
    </source>
</evidence>
<evidence type="ECO:0000256" key="5">
    <source>
        <dbReference type="ARBA" id="ARBA00022723"/>
    </source>
</evidence>
<evidence type="ECO:0000256" key="7">
    <source>
        <dbReference type="ARBA" id="ARBA00023014"/>
    </source>
</evidence>
<dbReference type="UniPathway" id="UPA00223">
    <property type="reaction ID" value="UER00718"/>
</dbReference>
<dbReference type="Pfam" id="PF00694">
    <property type="entry name" value="Aconitase_C"/>
    <property type="match status" value="1"/>
</dbReference>
<dbReference type="PANTHER" id="PTHR11670">
    <property type="entry name" value="ACONITASE/IRON-RESPONSIVE ELEMENT FAMILY MEMBER"/>
    <property type="match status" value="1"/>
</dbReference>
<dbReference type="SUPFAM" id="SSF52016">
    <property type="entry name" value="LeuD/IlvD-like"/>
    <property type="match status" value="1"/>
</dbReference>
<dbReference type="EMBL" id="CABVHW010000022">
    <property type="protein sequence ID" value="VVO29583.1"/>
    <property type="molecule type" value="Genomic_DNA"/>
</dbReference>
<dbReference type="SUPFAM" id="SSF53732">
    <property type="entry name" value="Aconitase iron-sulfur domain"/>
    <property type="match status" value="1"/>
</dbReference>
<comment type="function">
    <text evidence="10">Catalyzes the isomerization of citrate to isocitrate via cis-aconitate.</text>
</comment>
<dbReference type="PROSITE" id="PS01244">
    <property type="entry name" value="ACONITASE_2"/>
    <property type="match status" value="1"/>
</dbReference>
<comment type="similarity">
    <text evidence="3 10">Belongs to the aconitase/IPM isomerase family.</text>
</comment>
<accession>A0A5E7EVG5</accession>
<comment type="cofactor">
    <cofactor evidence="1">
        <name>[4Fe-4S] cluster</name>
        <dbReference type="ChEBI" id="CHEBI:49883"/>
    </cofactor>
</comment>
<dbReference type="NCBIfam" id="NF006757">
    <property type="entry name" value="PRK09277.1"/>
    <property type="match status" value="1"/>
</dbReference>
<dbReference type="Proteomes" id="UP000381093">
    <property type="component" value="Unassembled WGS sequence"/>
</dbReference>
<evidence type="ECO:0000256" key="2">
    <source>
        <dbReference type="ARBA" id="ARBA00004717"/>
    </source>
</evidence>
<keyword evidence="7 10" id="KW-0411">Iron-sulfur</keyword>
<organism evidence="13 14">
    <name type="scientific">Pseudomonas fluorescens</name>
    <dbReference type="NCBI Taxonomy" id="294"/>
    <lineage>
        <taxon>Bacteria</taxon>
        <taxon>Pseudomonadati</taxon>
        <taxon>Pseudomonadota</taxon>
        <taxon>Gammaproteobacteria</taxon>
        <taxon>Pseudomonadales</taxon>
        <taxon>Pseudomonadaceae</taxon>
        <taxon>Pseudomonas</taxon>
    </lineage>
</organism>
<dbReference type="GO" id="GO:0051539">
    <property type="term" value="F:4 iron, 4 sulfur cluster binding"/>
    <property type="evidence" value="ECO:0007669"/>
    <property type="project" value="UniProtKB-KW"/>
</dbReference>
<dbReference type="InterPro" id="IPR000573">
    <property type="entry name" value="AconitaseA/IPMdHydase_ssu_swvl"/>
</dbReference>
<name>A0A5E7EVG5_PSEFL</name>
<gene>
    <name evidence="13" type="primary">acn</name>
    <name evidence="13" type="ORF">PS710_04914</name>
</gene>
<keyword evidence="6 10" id="KW-0408">Iron</keyword>
<keyword evidence="4 10" id="KW-0004">4Fe-4S</keyword>
<dbReference type="Gene3D" id="3.30.499.10">
    <property type="entry name" value="Aconitase, domain 3"/>
    <property type="match status" value="2"/>
</dbReference>
<evidence type="ECO:0000313" key="14">
    <source>
        <dbReference type="Proteomes" id="UP000381093"/>
    </source>
</evidence>
<evidence type="ECO:0000256" key="9">
    <source>
        <dbReference type="ARBA" id="ARBA00023501"/>
    </source>
</evidence>
<reference evidence="13 14" key="1">
    <citation type="submission" date="2019-09" db="EMBL/GenBank/DDBJ databases">
        <authorList>
            <person name="Chandra G."/>
            <person name="Truman W A."/>
        </authorList>
    </citation>
    <scope>NUCLEOTIDE SEQUENCE [LARGE SCALE GENOMIC DNA]</scope>
    <source>
        <strain evidence="13">PS710</strain>
    </source>
</reference>
<keyword evidence="8 10" id="KW-0456">Lyase</keyword>
<evidence type="ECO:0000259" key="12">
    <source>
        <dbReference type="Pfam" id="PF00694"/>
    </source>
</evidence>
<dbReference type="InterPro" id="IPR036008">
    <property type="entry name" value="Aconitase_4Fe-4S_dom"/>
</dbReference>
<dbReference type="EC" id="4.2.1.3" evidence="10"/>
<dbReference type="Pfam" id="PF00330">
    <property type="entry name" value="Aconitase"/>
    <property type="match status" value="1"/>
</dbReference>
<dbReference type="InterPro" id="IPR018136">
    <property type="entry name" value="Aconitase_4Fe-4S_BS"/>
</dbReference>
<evidence type="ECO:0000313" key="13">
    <source>
        <dbReference type="EMBL" id="VVO29583.1"/>
    </source>
</evidence>